<keyword evidence="4" id="KW-1185">Reference proteome</keyword>
<dbReference type="Pfam" id="PF07802">
    <property type="entry name" value="GCK"/>
    <property type="match status" value="1"/>
</dbReference>
<organism evidence="3 4">
    <name type="scientific">Lolium multiflorum</name>
    <name type="common">Italian ryegrass</name>
    <name type="synonym">Lolium perenne subsp. multiflorum</name>
    <dbReference type="NCBI Taxonomy" id="4521"/>
    <lineage>
        <taxon>Eukaryota</taxon>
        <taxon>Viridiplantae</taxon>
        <taxon>Streptophyta</taxon>
        <taxon>Embryophyta</taxon>
        <taxon>Tracheophyta</taxon>
        <taxon>Spermatophyta</taxon>
        <taxon>Magnoliopsida</taxon>
        <taxon>Liliopsida</taxon>
        <taxon>Poales</taxon>
        <taxon>Poaceae</taxon>
        <taxon>BOP clade</taxon>
        <taxon>Pooideae</taxon>
        <taxon>Poodae</taxon>
        <taxon>Poeae</taxon>
        <taxon>Poeae Chloroplast Group 2 (Poeae type)</taxon>
        <taxon>Loliodinae</taxon>
        <taxon>Loliinae</taxon>
        <taxon>Lolium</taxon>
    </lineage>
</organism>
<sequence length="193" mass="20392">MASAASEIDPAAEPQVVVVVDDESSSARGSEEEAPPEDAKVETEADEGECEFCLYMKGGACKEAFVSWDDCVQAAQKEDADMVERCSEATVNLMRCMEANTDYYGILLRAEQHVPDQTQAAVAADADKNKVEESAPSPATDETKKEEAVVESAASGADAKEEVVGQAASSTADEESKKEEAAVEKVKSSSLGN</sequence>
<feature type="region of interest" description="Disordered" evidence="1">
    <location>
        <begin position="1"/>
        <end position="45"/>
    </location>
</feature>
<evidence type="ECO:0000313" key="4">
    <source>
        <dbReference type="Proteomes" id="UP001231189"/>
    </source>
</evidence>
<reference evidence="3" key="1">
    <citation type="submission" date="2023-07" db="EMBL/GenBank/DDBJ databases">
        <title>A chromosome-level genome assembly of Lolium multiflorum.</title>
        <authorList>
            <person name="Chen Y."/>
            <person name="Copetti D."/>
            <person name="Kolliker R."/>
            <person name="Studer B."/>
        </authorList>
    </citation>
    <scope>NUCLEOTIDE SEQUENCE</scope>
    <source>
        <strain evidence="3">02402/16</strain>
        <tissue evidence="3">Leaf</tissue>
    </source>
</reference>
<dbReference type="EMBL" id="JAUUTY010000002">
    <property type="protein sequence ID" value="KAK1681709.1"/>
    <property type="molecule type" value="Genomic_DNA"/>
</dbReference>
<dbReference type="Proteomes" id="UP001231189">
    <property type="component" value="Unassembled WGS sequence"/>
</dbReference>
<dbReference type="Gene3D" id="1.10.287.2900">
    <property type="match status" value="1"/>
</dbReference>
<feature type="region of interest" description="Disordered" evidence="1">
    <location>
        <begin position="118"/>
        <end position="193"/>
    </location>
</feature>
<comment type="caution">
    <text evidence="3">The sequence shown here is derived from an EMBL/GenBank/DDBJ whole genome shotgun (WGS) entry which is preliminary data.</text>
</comment>
<accession>A0AAD8WV83</accession>
<dbReference type="InterPro" id="IPR012891">
    <property type="entry name" value="GCK_dom"/>
</dbReference>
<gene>
    <name evidence="3" type="ORF">QYE76_042557</name>
</gene>
<protein>
    <recommendedName>
        <fullName evidence="2">GCK domain-containing protein</fullName>
    </recommendedName>
</protein>
<name>A0AAD8WV83_LOLMU</name>
<feature type="compositionally biased region" description="Basic and acidic residues" evidence="1">
    <location>
        <begin position="174"/>
        <end position="187"/>
    </location>
</feature>
<dbReference type="SMART" id="SM01227">
    <property type="entry name" value="GCK"/>
    <property type="match status" value="1"/>
</dbReference>
<feature type="domain" description="GCK" evidence="2">
    <location>
        <begin position="48"/>
        <end position="122"/>
    </location>
</feature>
<evidence type="ECO:0000256" key="1">
    <source>
        <dbReference type="SAM" id="MobiDB-lite"/>
    </source>
</evidence>
<proteinExistence type="predicted"/>
<evidence type="ECO:0000259" key="2">
    <source>
        <dbReference type="SMART" id="SM01227"/>
    </source>
</evidence>
<evidence type="ECO:0000313" key="3">
    <source>
        <dbReference type="EMBL" id="KAK1681709.1"/>
    </source>
</evidence>
<dbReference type="PANTHER" id="PTHR34357:SF2">
    <property type="entry name" value="F26F24.3-RELATED"/>
    <property type="match status" value="1"/>
</dbReference>
<dbReference type="PANTHER" id="PTHR34357">
    <property type="entry name" value="F7A19.14 PROTEIN-RELATED"/>
    <property type="match status" value="1"/>
</dbReference>
<dbReference type="AlphaFoldDB" id="A0AAD8WV83"/>